<keyword evidence="2" id="KW-1133">Transmembrane helix</keyword>
<dbReference type="GeneID" id="77803117"/>
<evidence type="ECO:0000313" key="4">
    <source>
        <dbReference type="Proteomes" id="UP001164743"/>
    </source>
</evidence>
<reference evidence="3" key="1">
    <citation type="submission" date="2022-10" db="EMBL/GenBank/DDBJ databases">
        <title>Puccinia triticina Genome sequencing and assembly.</title>
        <authorList>
            <person name="Li C."/>
        </authorList>
    </citation>
    <scope>NUCLEOTIDE SEQUENCE</scope>
    <source>
        <strain evidence="3">Pt15</strain>
    </source>
</reference>
<keyword evidence="2" id="KW-0812">Transmembrane</keyword>
<name>A0ABY7CYU8_9BASI</name>
<feature type="transmembrane region" description="Helical" evidence="2">
    <location>
        <begin position="229"/>
        <end position="249"/>
    </location>
</feature>
<keyword evidence="4" id="KW-1185">Reference proteome</keyword>
<feature type="compositionally biased region" description="Polar residues" evidence="1">
    <location>
        <begin position="45"/>
        <end position="65"/>
    </location>
</feature>
<dbReference type="Proteomes" id="UP001164743">
    <property type="component" value="Chromosome 12A"/>
</dbReference>
<feature type="transmembrane region" description="Helical" evidence="2">
    <location>
        <begin position="192"/>
        <end position="217"/>
    </location>
</feature>
<dbReference type="EMBL" id="CP110432">
    <property type="protein sequence ID" value="WAQ90078.1"/>
    <property type="molecule type" value="Genomic_DNA"/>
</dbReference>
<organism evidence="3 4">
    <name type="scientific">Puccinia triticina</name>
    <dbReference type="NCBI Taxonomy" id="208348"/>
    <lineage>
        <taxon>Eukaryota</taxon>
        <taxon>Fungi</taxon>
        <taxon>Dikarya</taxon>
        <taxon>Basidiomycota</taxon>
        <taxon>Pucciniomycotina</taxon>
        <taxon>Pucciniomycetes</taxon>
        <taxon>Pucciniales</taxon>
        <taxon>Pucciniaceae</taxon>
        <taxon>Puccinia</taxon>
    </lineage>
</organism>
<dbReference type="RefSeq" id="XP_053025633.1">
    <property type="nucleotide sequence ID" value="XM_053162223.1"/>
</dbReference>
<evidence type="ECO:0000313" key="3">
    <source>
        <dbReference type="EMBL" id="WAQ90078.1"/>
    </source>
</evidence>
<evidence type="ECO:0000256" key="2">
    <source>
        <dbReference type="SAM" id="Phobius"/>
    </source>
</evidence>
<protein>
    <submittedName>
        <fullName evidence="3">Uncharacterized protein</fullName>
    </submittedName>
</protein>
<gene>
    <name evidence="3" type="ORF">PtA15_12A63</name>
</gene>
<evidence type="ECO:0000256" key="1">
    <source>
        <dbReference type="SAM" id="MobiDB-lite"/>
    </source>
</evidence>
<keyword evidence="2" id="KW-0472">Membrane</keyword>
<accession>A0ABY7CYU8</accession>
<sequence>MNQTPRNPKRTRQKSPSRSIAVDHRSNNGPPPLDDQDSDRIVVINKNTSLTQPETPSTSQPNTSGPRELTDMEELVQNKGKPSPAHWKNEYWFFMNSARGLSHDIMLGRLPAGPDPFAYISHLAERRFTARLPQSAIILLAVFLVFHILITAFSLVILILPYVGKANRRSWTFKKLYIYDRSGEKLYSAPLYLVNTGVLMSVSQLLGSVTTQAYIWMHIRMNLSGNYSLRSQFIPVLGLVFIFDTYSYWSMAHCFFGTILQQQELRGQAKTAELAPISAVN</sequence>
<feature type="region of interest" description="Disordered" evidence="1">
    <location>
        <begin position="1"/>
        <end position="67"/>
    </location>
</feature>
<feature type="transmembrane region" description="Helical" evidence="2">
    <location>
        <begin position="136"/>
        <end position="163"/>
    </location>
</feature>
<proteinExistence type="predicted"/>